<name>A0A1I0EYI1_9BACT</name>
<protein>
    <submittedName>
        <fullName evidence="3">Uncharacterized protein</fullName>
    </submittedName>
</protein>
<sequence>MHALSLLLLWVYGCQPVTPEEVSGRGGPQAPSAGTTSASLTSQFQDPSSYDATWGLPLEPSAANLTLAGLAARLGEESEVIVALRKVHTDVAKVRFLEAYSRDYPTFLVGHQVLLPKGDGVHLEQNPRVTKEMVNPAVHCNTTHLCENLYNRKSDFAEEPSETQLADIIVLLGWDVEVAGPAFTEGRSLLIIAENFRGHGNAISTHPRFFRMPENESTLTKAANGRHGHPGGAFLLYTNVLDKLGVDASGMNGEPGHPGTDHEQGVITSTELMGSGSNLYLVCKGTPPDKDPQDGGDSSNGGRGGPVLVRYTTLIGTGTPRKPEKTAPVSDWECFSDPALGCESARCTDNPSVSICDVLTEADNRQCSDGIDNDGDGVLDCADTNCSGNPFVTVCPMGPMDTRHIVEGTPEACSDGVGLDCASPGCIYLEQCGGTEPIGPLYPYTSGFEESSNASCSNGLDDDGDGYTDCRDNECRYNSLVTVCTQENSVEACADGLDNDGDGYADCNDFDCSRNPYVKVCNVSGYPFLAESSNATCSDGLDNDSDRYKDCRDYQCLNNPLVTVCGNQENSMAECSDGLDNDGDGVTDCSEGTCRENPFFGTYVCTGQIQTNHTQVVKPPTYNGVYTSAAISMKSAKGLHGAAGLKGKMLTQSRVVNTPPNGTVTYTCHLGRMSYNGASTGQDGQPGGTELRFTPRRSTDILRSQMSPNQWVVNAALGNAHFKNGHAQKASFLYMLTLMRLRGVLADADIASCEELPATASLKQRQVAQNVCPTLGRVQLHFSHLKAGLDFYGQSREPRINPRDRYQVLREDFDDRFELLKGNVDRYLTLSISQDLAAWFSIEGGKLQQELNKTALDLEAANLRIDAAEAAVDGLVQSINRRKNEYESTTEVLQTYEASKQVSLGSFLLGLGKAALSAFGSEFLTKAGEQAFSSLTDALGGWFDQESGKKPATAEGKAESRDFLGSLTDIAGSAAGSALKKAFAQTKPDLFKVVDGIELFPQARSTITNEVSATVASESQRRTINEYLDLMASLEKAKLDLEAARMDAFTLRSHHASVQRLKQQVTDYIGQQAALSALDRLLLLKQTYAMTMLLLDDLGMRYWKVVRQAQYEKLPFSSQTGQSLLSGDVIKVEAFTFVNFEQMKLRLIDLDAQLNHFTSGQRSHYRRVTGNPFVQASTGEKEVLTALGLDYLNTPYLFHVNITYDGLNSALLKHRIRDVRVNFLGTNGGSARHSIFLVRDMLDSFYVGRNASTGEPWIIDFELTDKDLASNGSVRSPLHYQSFLACTAVPPSCDLSQASCRTPFQDALTADACSISGPVPDTASNVTFYDRSLAGNWTVALPASDYAALETSLGGIQGVEVVFDTVAVDL</sequence>
<dbReference type="EMBL" id="FOIJ01000003">
    <property type="protein sequence ID" value="SET50727.1"/>
    <property type="molecule type" value="Genomic_DNA"/>
</dbReference>
<feature type="region of interest" description="Disordered" evidence="2">
    <location>
        <begin position="21"/>
        <end position="44"/>
    </location>
</feature>
<feature type="compositionally biased region" description="Polar residues" evidence="2">
    <location>
        <begin position="32"/>
        <end position="44"/>
    </location>
</feature>
<organism evidence="3 4">
    <name type="scientific">Stigmatella erecta</name>
    <dbReference type="NCBI Taxonomy" id="83460"/>
    <lineage>
        <taxon>Bacteria</taxon>
        <taxon>Pseudomonadati</taxon>
        <taxon>Myxococcota</taxon>
        <taxon>Myxococcia</taxon>
        <taxon>Myxococcales</taxon>
        <taxon>Cystobacterineae</taxon>
        <taxon>Archangiaceae</taxon>
        <taxon>Stigmatella</taxon>
    </lineage>
</organism>
<feature type="coiled-coil region" evidence="1">
    <location>
        <begin position="851"/>
        <end position="878"/>
    </location>
</feature>
<dbReference type="RefSeq" id="WP_245767256.1">
    <property type="nucleotide sequence ID" value="NZ_FOIJ01000003.1"/>
</dbReference>
<proteinExistence type="predicted"/>
<keyword evidence="4" id="KW-1185">Reference proteome</keyword>
<keyword evidence="1" id="KW-0175">Coiled coil</keyword>
<accession>A0A1I0EYI1</accession>
<evidence type="ECO:0000256" key="2">
    <source>
        <dbReference type="SAM" id="MobiDB-lite"/>
    </source>
</evidence>
<dbReference type="Proteomes" id="UP000199181">
    <property type="component" value="Unassembled WGS sequence"/>
</dbReference>
<evidence type="ECO:0000313" key="4">
    <source>
        <dbReference type="Proteomes" id="UP000199181"/>
    </source>
</evidence>
<reference evidence="4" key="1">
    <citation type="submission" date="2016-10" db="EMBL/GenBank/DDBJ databases">
        <authorList>
            <person name="Varghese N."/>
            <person name="Submissions S."/>
        </authorList>
    </citation>
    <scope>NUCLEOTIDE SEQUENCE [LARGE SCALE GENOMIC DNA]</scope>
    <source>
        <strain evidence="4">DSM 16858</strain>
    </source>
</reference>
<evidence type="ECO:0000256" key="1">
    <source>
        <dbReference type="SAM" id="Coils"/>
    </source>
</evidence>
<gene>
    <name evidence="3" type="ORF">SAMN05443639_103187</name>
</gene>
<evidence type="ECO:0000313" key="3">
    <source>
        <dbReference type="EMBL" id="SET50727.1"/>
    </source>
</evidence>
<feature type="region of interest" description="Disordered" evidence="2">
    <location>
        <begin position="283"/>
        <end position="308"/>
    </location>
</feature>